<dbReference type="GO" id="GO:0010179">
    <property type="term" value="F:IAA-Ala conjugate hydrolase activity"/>
    <property type="evidence" value="ECO:0007669"/>
    <property type="project" value="TreeGrafter"/>
</dbReference>
<dbReference type="GO" id="GO:0009850">
    <property type="term" value="P:auxin metabolic process"/>
    <property type="evidence" value="ECO:0007669"/>
    <property type="project" value="InterPro"/>
</dbReference>
<dbReference type="GO" id="GO:0005783">
    <property type="term" value="C:endoplasmic reticulum"/>
    <property type="evidence" value="ECO:0007669"/>
    <property type="project" value="TreeGrafter"/>
</dbReference>
<feature type="domain" description="Peptidase M20 dimerisation" evidence="5">
    <location>
        <begin position="614"/>
        <end position="709"/>
    </location>
</feature>
<dbReference type="PANTHER" id="PTHR11014">
    <property type="entry name" value="PEPTIDASE M20 FAMILY MEMBER"/>
    <property type="match status" value="1"/>
</dbReference>
<keyword evidence="2" id="KW-0732">Signal</keyword>
<evidence type="ECO:0000256" key="3">
    <source>
        <dbReference type="ARBA" id="ARBA00022801"/>
    </source>
</evidence>
<feature type="domain" description="Peptidase M20 dimerisation" evidence="5">
    <location>
        <begin position="1103"/>
        <end position="1199"/>
    </location>
</feature>
<dbReference type="InterPro" id="IPR011650">
    <property type="entry name" value="Peptidase_M20_dimer"/>
</dbReference>
<keyword evidence="3" id="KW-0378">Hydrolase</keyword>
<name>A0A4Y1RV17_PRUDU</name>
<dbReference type="Gene3D" id="3.40.630.10">
    <property type="entry name" value="Zn peptidases"/>
    <property type="match status" value="5"/>
</dbReference>
<evidence type="ECO:0000256" key="4">
    <source>
        <dbReference type="ARBA" id="ARBA00023211"/>
    </source>
</evidence>
<evidence type="ECO:0000259" key="5">
    <source>
        <dbReference type="Pfam" id="PF07687"/>
    </source>
</evidence>
<accession>A0A4Y1RV17</accession>
<dbReference type="SUPFAM" id="SSF55031">
    <property type="entry name" value="Bacterial exopeptidase dimerisation domain"/>
    <property type="match status" value="4"/>
</dbReference>
<proteinExistence type="inferred from homology"/>
<reference evidence="6" key="1">
    <citation type="journal article" date="2019" name="Science">
        <title>Mutation of a bHLH transcription factor allowed almond domestication.</title>
        <authorList>
            <person name="Sanchez-Perez R."/>
            <person name="Pavan S."/>
            <person name="Mazzeo R."/>
            <person name="Moldovan C."/>
            <person name="Aiese Cigliano R."/>
            <person name="Del Cueto J."/>
            <person name="Ricciardi F."/>
            <person name="Lotti C."/>
            <person name="Ricciardi L."/>
            <person name="Dicenta F."/>
            <person name="Lopez-Marques R.L."/>
            <person name="Lindberg Moller B."/>
        </authorList>
    </citation>
    <scope>NUCLEOTIDE SEQUENCE</scope>
</reference>
<dbReference type="InterPro" id="IPR002933">
    <property type="entry name" value="Peptidase_M20"/>
</dbReference>
<evidence type="ECO:0000256" key="2">
    <source>
        <dbReference type="ARBA" id="ARBA00022729"/>
    </source>
</evidence>
<dbReference type="PANTHER" id="PTHR11014:SF63">
    <property type="entry name" value="METALLOPEPTIDASE, PUTATIVE (AFU_ORTHOLOGUE AFUA_6G09600)-RELATED"/>
    <property type="match status" value="1"/>
</dbReference>
<organism evidence="6">
    <name type="scientific">Prunus dulcis</name>
    <name type="common">Almond</name>
    <name type="synonym">Amygdalus dulcis</name>
    <dbReference type="NCBI Taxonomy" id="3755"/>
    <lineage>
        <taxon>Eukaryota</taxon>
        <taxon>Viridiplantae</taxon>
        <taxon>Streptophyta</taxon>
        <taxon>Embryophyta</taxon>
        <taxon>Tracheophyta</taxon>
        <taxon>Spermatophyta</taxon>
        <taxon>Magnoliopsida</taxon>
        <taxon>eudicotyledons</taxon>
        <taxon>Gunneridae</taxon>
        <taxon>Pentapetalae</taxon>
        <taxon>rosids</taxon>
        <taxon>fabids</taxon>
        <taxon>Rosales</taxon>
        <taxon>Rosaceae</taxon>
        <taxon>Amygdaloideae</taxon>
        <taxon>Amygdaleae</taxon>
        <taxon>Prunus</taxon>
    </lineage>
</organism>
<dbReference type="NCBIfam" id="TIGR01891">
    <property type="entry name" value="amidohydrolases"/>
    <property type="match status" value="4"/>
</dbReference>
<dbReference type="InterPro" id="IPR044757">
    <property type="entry name" value="ILR1-like_Hyd"/>
</dbReference>
<comment type="similarity">
    <text evidence="1">Belongs to the peptidase M20 family.</text>
</comment>
<dbReference type="EMBL" id="AP019303">
    <property type="protein sequence ID" value="BBH07593.1"/>
    <property type="molecule type" value="Genomic_DNA"/>
</dbReference>
<evidence type="ECO:0000256" key="1">
    <source>
        <dbReference type="ARBA" id="ARBA00006153"/>
    </source>
</evidence>
<dbReference type="SUPFAM" id="SSF53187">
    <property type="entry name" value="Zn-dependent exopeptidases"/>
    <property type="match status" value="5"/>
</dbReference>
<dbReference type="InterPro" id="IPR017439">
    <property type="entry name" value="Amidohydrolase"/>
</dbReference>
<dbReference type="Gene3D" id="3.30.70.360">
    <property type="match status" value="4"/>
</dbReference>
<evidence type="ECO:0000313" key="6">
    <source>
        <dbReference type="EMBL" id="BBH07593.1"/>
    </source>
</evidence>
<dbReference type="Pfam" id="PF01546">
    <property type="entry name" value="Peptidase_M20"/>
    <property type="match status" value="4"/>
</dbReference>
<dbReference type="InterPro" id="IPR036264">
    <property type="entry name" value="Bact_exopeptidase_dim_dom"/>
</dbReference>
<gene>
    <name evidence="6" type="ORF">Prudu_019572</name>
</gene>
<protein>
    <submittedName>
        <fullName evidence="6">Peptidase M20/M25/M40 family protein</fullName>
    </submittedName>
</protein>
<sequence length="1846" mass="202543">MSWSEFGAESTKSELLDSARQPEFFDWLKRVRRRIHENPELAFEEHETSQLIRSELDSLGIQYTWPVAKTGLVASIGSGAQPWFALRADMDALPIQELVEWEHKSRNPGKMHACGHDAHVTMLLGAAKLLQRKSKEIKGTIKLVFQPGEEEHAGAYHMIKEGALDKIQGIFGLHIQPLMPVGTIGSRPGPILAGSGRFSVTIHGKGGHAAFPHLATDPILAACSAILALQQLISRETDPLDARVVTVGMIEGGQAANIIPESVRLKGTFRSMTSEGLNYLQQRIQEVIEIQASVHGCTATVDFMLEKMKPYPATVNDEAMYKHAKNVGETLLGEPNVKLFPMSMGAEDFSFYTEKMAAAFFMIGTKNETLDPNTIWHSPNLVIDEEVLPIGAALHAAWLRLLLLLSALAITNHVSCSWGLEAGPSWELSQLNRGLLDSARQPEFFDWLKMVRRRIHENPELAFEEHETSQLIRSELDSLGIQYTWPVAKTGLVASIGSGSQPWFALRADMDALPIQELVEWEHKSKNPGKMHACGHDAHVTMLLGAAKLLQSKSKEIKGTIKLVFQPAEEGHGGAYHMIKEGALDNIQGIFGLHIQPLMPVGTIGSRPGPILAGSGRFTVTIHGKGGHAAFPHLATDPILAACSAVIALQQLISRETDPLEARVVTVGMVEGGQAGNVIPETVRLGGTFRSMSSEGLYYLQQRIQEVIEMQASVHRCMATVDFMLEKMRPYPATVNDEAMYKHAKNVGETLLGEPNVKLLPMSMGAEDFSFYTEKMAAAFFMIGTKNETLDPKRLWHSPYLVIDEEVLPIGAALHAAVAISYLDSIDAAKQPINKQTNGAETFTPKQKAKGKFQAQNCKPNTVLEEKSFIHFQISPETQRSFLSTMGLMLLCLFLSTILGQSRALEASESELPSQELEFLTRGLLGSAKEAEFFQWMRGVRRRIHQYPELGFEEYRTSQLVRSELDSLGIEYAWPVAKTGVVASIGSGSKPVFALRADMDALPLQEQVEWEFKSKIDGKMHACGHDSHVAMLLGAAKLLQSKRDILKGTVKLIFQPGEEGYAGAYHMLQHGVLNDVDAFFFIHVTPSLRTGVIASRPGPMLAGAGLFSATIRGKGGHAAAPHKNKDSILAAASAVVALQQIVSRETNPLEARVVTVGFLKGGEAGNVIPESVKFGGTFRSLTNEGLTYLQKRIKEVIELQAAVHRCEGTVDFMEDTPLPYPVMINDEPLYEHVKKVGEALLGEPNVELCPVIMGAEDFSFYSKESAAAIFVLGIKNESLKSDQPLHTSHFVIDEEALSVGAALNAAVAISYLDTHIFSHNSWKRWPCCISPFGHRSISCCLLGRHCSSTAYFSRNRPSRGQVIMGAEDFSFYSKESAATIFVLGIKNESLKSDQPLHASHFVIDEEALSVGAALNAAVAISYLAALFHQTWAEYGSELGFLTRELLEAARDPEFFEWMRGLRRRIHQHPELGFEEHRTSELVRSELDSLGIEYKWPVAKTGVVASIGSGSKPVFALRADMDALPLQELVDWEYKSKIDGKMHACGHDSHVAMLLGAAKLLQDKRDMLKGTVKLVFQPGEEGYAGAYHMLQDGVLNDIDTILSLHVLPSVPTGAVASRRGPILAGVGLFSAIIQGQGGHGASPHQTRDPILAAALTTLALQQIVSRETDPLESRTLKFSGNGWVSTGRSSIKCDPRQCETWGTFRSLTSEGLSYLKERIKEIIEQQAAVHRCTAVVDFMEDRPLPHPPMTNNDALYEHVKKVGEVLLGKPNVQLLPLTMGSEDFSFFSEKTAAAIFVVGIKNETLKSDRDLHSPYFFIDEEALPIGAALHTAAAISYLDGHDDVNTQ</sequence>
<dbReference type="CDD" id="cd08017">
    <property type="entry name" value="M20_IAA_Hyd"/>
    <property type="match status" value="4"/>
</dbReference>
<dbReference type="Pfam" id="PF07687">
    <property type="entry name" value="M20_dimer"/>
    <property type="match status" value="3"/>
</dbReference>
<keyword evidence="4" id="KW-0464">Manganese</keyword>
<dbReference type="FunFam" id="3.30.70.360:FF:000001">
    <property type="entry name" value="N-acetyldiaminopimelate deacetylase"/>
    <property type="match status" value="4"/>
</dbReference>
<feature type="domain" description="Peptidase M20 dimerisation" evidence="5">
    <location>
        <begin position="194"/>
        <end position="289"/>
    </location>
</feature>